<dbReference type="AlphaFoldDB" id="A0A517W2R7"/>
<dbReference type="KEGG" id="gaw:V144x_50640"/>
<dbReference type="Proteomes" id="UP000318704">
    <property type="component" value="Chromosome"/>
</dbReference>
<dbReference type="EMBL" id="CP037920">
    <property type="protein sequence ID" value="QDT99552.1"/>
    <property type="molecule type" value="Genomic_DNA"/>
</dbReference>
<proteinExistence type="predicted"/>
<reference evidence="1 2" key="1">
    <citation type="submission" date="2019-03" db="EMBL/GenBank/DDBJ databases">
        <title>Deep-cultivation of Planctomycetes and their phenomic and genomic characterization uncovers novel biology.</title>
        <authorList>
            <person name="Wiegand S."/>
            <person name="Jogler M."/>
            <person name="Boedeker C."/>
            <person name="Pinto D."/>
            <person name="Vollmers J."/>
            <person name="Rivas-Marin E."/>
            <person name="Kohn T."/>
            <person name="Peeters S.H."/>
            <person name="Heuer A."/>
            <person name="Rast P."/>
            <person name="Oberbeckmann S."/>
            <person name="Bunk B."/>
            <person name="Jeske O."/>
            <person name="Meyerdierks A."/>
            <person name="Storesund J.E."/>
            <person name="Kallscheuer N."/>
            <person name="Luecker S."/>
            <person name="Lage O.M."/>
            <person name="Pohl T."/>
            <person name="Merkel B.J."/>
            <person name="Hornburger P."/>
            <person name="Mueller R.-W."/>
            <person name="Bruemmer F."/>
            <person name="Labrenz M."/>
            <person name="Spormann A.M."/>
            <person name="Op den Camp H."/>
            <person name="Overmann J."/>
            <person name="Amann R."/>
            <person name="Jetten M.S.M."/>
            <person name="Mascher T."/>
            <person name="Medema M.H."/>
            <person name="Devos D.P."/>
            <person name="Kaster A.-K."/>
            <person name="Ovreas L."/>
            <person name="Rohde M."/>
            <person name="Galperin M.Y."/>
            <person name="Jogler C."/>
        </authorList>
    </citation>
    <scope>NUCLEOTIDE SEQUENCE [LARGE SCALE GENOMIC DNA]</scope>
    <source>
        <strain evidence="1 2">V144</strain>
    </source>
</reference>
<sequence>MMAQTLTDPGTTMLKLSQFILSVAGVITLF</sequence>
<protein>
    <submittedName>
        <fullName evidence="1">Uncharacterized protein</fullName>
    </submittedName>
</protein>
<accession>A0A517W2R7</accession>
<organism evidence="1 2">
    <name type="scientific">Gimesia aquarii</name>
    <dbReference type="NCBI Taxonomy" id="2527964"/>
    <lineage>
        <taxon>Bacteria</taxon>
        <taxon>Pseudomonadati</taxon>
        <taxon>Planctomycetota</taxon>
        <taxon>Planctomycetia</taxon>
        <taxon>Planctomycetales</taxon>
        <taxon>Planctomycetaceae</taxon>
        <taxon>Gimesia</taxon>
    </lineage>
</organism>
<evidence type="ECO:0000313" key="2">
    <source>
        <dbReference type="Proteomes" id="UP000318704"/>
    </source>
</evidence>
<evidence type="ECO:0000313" key="1">
    <source>
        <dbReference type="EMBL" id="QDT99552.1"/>
    </source>
</evidence>
<name>A0A517W2R7_9PLAN</name>
<gene>
    <name evidence="1" type="ORF">V144x_50640</name>
</gene>